<dbReference type="OrthoDB" id="1729225at2759"/>
<dbReference type="Proteomes" id="UP000239757">
    <property type="component" value="Unassembled WGS sequence"/>
</dbReference>
<feature type="compositionally biased region" description="Basic and acidic residues" evidence="1">
    <location>
        <begin position="1"/>
        <end position="15"/>
    </location>
</feature>
<feature type="region of interest" description="Disordered" evidence="1">
    <location>
        <begin position="1"/>
        <end position="60"/>
    </location>
</feature>
<dbReference type="EMBL" id="KZ669289">
    <property type="protein sequence ID" value="PPR85704.1"/>
    <property type="molecule type" value="Genomic_DNA"/>
</dbReference>
<dbReference type="PANTHER" id="PTHR35218:SF9">
    <property type="entry name" value="ENDONUCLEASE_EXONUCLEASE_PHOSPHATASE DOMAIN-CONTAINING PROTEIN"/>
    <property type="match status" value="1"/>
</dbReference>
<dbReference type="AlphaFoldDB" id="A0A2P5W3N3"/>
<sequence length="415" mass="47497">MRRNGVEIVKEKTNTNEDNEESQTNSKDESGHSSLKGNEKGGEEGSITTSPVKQRINKPIRDSMGHFKHNRKRMWMLNGNSFEESPSKNVRRRLMESVSPVKAVAAVNAEGKCGRLVMMWKESNQVEIPTYSSNHIDALVHLKNESPIHFTGFYGNADPNRRQSSWNMLKRVGQTVTGKWIIEGDFNAILDEAEKDGGRRKPKALMEDFRTIVDELAVVDLKTDNGWFTSVNNRESSARVKERLDRFLILDTKGRRPRDGPMDPRLCFRYEVCWDRNEAAKMIIKGVWQRGNQDIMEKITNANINRLIDGQGSNNEGKKLKAIRLKLVLNLDYIERCISGAVNDRLLQDFTESEIMEAFNQMDPRKAPGIDRLHPVVCLAHVKLDHKPFIRTILHTLKIMDKLMDNQNVIVDHPP</sequence>
<dbReference type="Gene3D" id="3.60.10.10">
    <property type="entry name" value="Endonuclease/exonuclease/phosphatase"/>
    <property type="match status" value="1"/>
</dbReference>
<evidence type="ECO:0008006" key="4">
    <source>
        <dbReference type="Google" id="ProtNLM"/>
    </source>
</evidence>
<reference evidence="2 3" key="1">
    <citation type="submission" date="2015-01" db="EMBL/GenBank/DDBJ databases">
        <title>Genome of allotetraploid Gossypium barbadense reveals genomic plasticity and fiber elongation in cotton evolution.</title>
        <authorList>
            <person name="Chen X."/>
            <person name="Liu X."/>
            <person name="Zhao B."/>
            <person name="Zheng H."/>
            <person name="Hu Y."/>
            <person name="Lu G."/>
            <person name="Yang C."/>
            <person name="Chen J."/>
            <person name="Shan C."/>
            <person name="Zhang L."/>
            <person name="Zhou Y."/>
            <person name="Wang L."/>
            <person name="Guo W."/>
            <person name="Bai Y."/>
            <person name="Ruan J."/>
            <person name="Shangguan X."/>
            <person name="Mao Y."/>
            <person name="Jiang J."/>
            <person name="Zhu Y."/>
            <person name="Lei J."/>
            <person name="Kang H."/>
            <person name="Chen S."/>
            <person name="He X."/>
            <person name="Wang R."/>
            <person name="Wang Y."/>
            <person name="Chen J."/>
            <person name="Wang L."/>
            <person name="Yu S."/>
            <person name="Wang B."/>
            <person name="Wei J."/>
            <person name="Song S."/>
            <person name="Lu X."/>
            <person name="Gao Z."/>
            <person name="Gu W."/>
            <person name="Deng X."/>
            <person name="Ma D."/>
            <person name="Wang S."/>
            <person name="Liang W."/>
            <person name="Fang L."/>
            <person name="Cai C."/>
            <person name="Zhu X."/>
            <person name="Zhou B."/>
            <person name="Zhang Y."/>
            <person name="Chen Z."/>
            <person name="Xu S."/>
            <person name="Zhu R."/>
            <person name="Wang S."/>
            <person name="Zhang T."/>
            <person name="Zhao G."/>
        </authorList>
    </citation>
    <scope>NUCLEOTIDE SEQUENCE [LARGE SCALE GENOMIC DNA]</scope>
    <source>
        <strain evidence="3">cv. Xinhai21</strain>
        <tissue evidence="2">Leaf</tissue>
    </source>
</reference>
<organism evidence="2 3">
    <name type="scientific">Gossypium barbadense</name>
    <name type="common">Sea Island cotton</name>
    <name type="synonym">Hibiscus barbadensis</name>
    <dbReference type="NCBI Taxonomy" id="3634"/>
    <lineage>
        <taxon>Eukaryota</taxon>
        <taxon>Viridiplantae</taxon>
        <taxon>Streptophyta</taxon>
        <taxon>Embryophyta</taxon>
        <taxon>Tracheophyta</taxon>
        <taxon>Spermatophyta</taxon>
        <taxon>Magnoliopsida</taxon>
        <taxon>eudicotyledons</taxon>
        <taxon>Gunneridae</taxon>
        <taxon>Pentapetalae</taxon>
        <taxon>rosids</taxon>
        <taxon>malvids</taxon>
        <taxon>Malvales</taxon>
        <taxon>Malvaceae</taxon>
        <taxon>Malvoideae</taxon>
        <taxon>Gossypium</taxon>
    </lineage>
</organism>
<gene>
    <name evidence="2" type="ORF">GOBAR_AA34990</name>
</gene>
<evidence type="ECO:0000256" key="1">
    <source>
        <dbReference type="SAM" id="MobiDB-lite"/>
    </source>
</evidence>
<dbReference type="InterPro" id="IPR036691">
    <property type="entry name" value="Endo/exonu/phosph_ase_sf"/>
</dbReference>
<protein>
    <recommendedName>
        <fullName evidence="4">Endonuclease/exonuclease/phosphatase domain-containing protein</fullName>
    </recommendedName>
</protein>
<proteinExistence type="predicted"/>
<dbReference type="SUPFAM" id="SSF56219">
    <property type="entry name" value="DNase I-like"/>
    <property type="match status" value="1"/>
</dbReference>
<feature type="compositionally biased region" description="Basic and acidic residues" evidence="1">
    <location>
        <begin position="26"/>
        <end position="43"/>
    </location>
</feature>
<evidence type="ECO:0000313" key="3">
    <source>
        <dbReference type="Proteomes" id="UP000239757"/>
    </source>
</evidence>
<accession>A0A2P5W3N3</accession>
<evidence type="ECO:0000313" key="2">
    <source>
        <dbReference type="EMBL" id="PPR85704.1"/>
    </source>
</evidence>
<name>A0A2P5W3N3_GOSBA</name>
<dbReference type="PANTHER" id="PTHR35218">
    <property type="entry name" value="RNASE H DOMAIN-CONTAINING PROTEIN"/>
    <property type="match status" value="1"/>
</dbReference>